<evidence type="ECO:0000313" key="3">
    <source>
        <dbReference type="Proteomes" id="UP000703269"/>
    </source>
</evidence>
<protein>
    <submittedName>
        <fullName evidence="2">Uncharacterized protein</fullName>
    </submittedName>
</protein>
<feature type="region of interest" description="Disordered" evidence="1">
    <location>
        <begin position="73"/>
        <end position="150"/>
    </location>
</feature>
<organism evidence="2 3">
    <name type="scientific">Phanerochaete sordida</name>
    <dbReference type="NCBI Taxonomy" id="48140"/>
    <lineage>
        <taxon>Eukaryota</taxon>
        <taxon>Fungi</taxon>
        <taxon>Dikarya</taxon>
        <taxon>Basidiomycota</taxon>
        <taxon>Agaricomycotina</taxon>
        <taxon>Agaricomycetes</taxon>
        <taxon>Polyporales</taxon>
        <taxon>Phanerochaetaceae</taxon>
        <taxon>Phanerochaete</taxon>
    </lineage>
</organism>
<name>A0A9P3L9C4_9APHY</name>
<feature type="compositionally biased region" description="Gly residues" evidence="1">
    <location>
        <begin position="135"/>
        <end position="150"/>
    </location>
</feature>
<dbReference type="AlphaFoldDB" id="A0A9P3L9C4"/>
<keyword evidence="3" id="KW-1185">Reference proteome</keyword>
<dbReference type="EMBL" id="BPQB01000005">
    <property type="protein sequence ID" value="GJE86995.1"/>
    <property type="molecule type" value="Genomic_DNA"/>
</dbReference>
<sequence length="150" mass="16065">MTLSLRRPEKLCFASGDHSQAIRPRLACCCGHSGPRIEAVFALNRRWLSCVLVGVEICGARAFGVVRTWRMPAPSARTTPLPPAHGRGDAPLARRRRPTTNNPPHVPLTRRASRESTTAGLYEPPLLSNPSMSDCGGGSARLGEGGSKEG</sequence>
<proteinExistence type="predicted"/>
<accession>A0A9P3L9C4</accession>
<gene>
    <name evidence="2" type="ORF">PsYK624_030780</name>
</gene>
<evidence type="ECO:0000313" key="2">
    <source>
        <dbReference type="EMBL" id="GJE86995.1"/>
    </source>
</evidence>
<evidence type="ECO:0000256" key="1">
    <source>
        <dbReference type="SAM" id="MobiDB-lite"/>
    </source>
</evidence>
<dbReference type="Proteomes" id="UP000703269">
    <property type="component" value="Unassembled WGS sequence"/>
</dbReference>
<comment type="caution">
    <text evidence="2">The sequence shown here is derived from an EMBL/GenBank/DDBJ whole genome shotgun (WGS) entry which is preliminary data.</text>
</comment>
<reference evidence="2 3" key="1">
    <citation type="submission" date="2021-08" db="EMBL/GenBank/DDBJ databases">
        <title>Draft Genome Sequence of Phanerochaete sordida strain YK-624.</title>
        <authorList>
            <person name="Mori T."/>
            <person name="Dohra H."/>
            <person name="Suzuki T."/>
            <person name="Kawagishi H."/>
            <person name="Hirai H."/>
        </authorList>
    </citation>
    <scope>NUCLEOTIDE SEQUENCE [LARGE SCALE GENOMIC DNA]</scope>
    <source>
        <strain evidence="2 3">YK-624</strain>
    </source>
</reference>